<evidence type="ECO:0000256" key="6">
    <source>
        <dbReference type="RuleBase" id="RU000553"/>
    </source>
</evidence>
<proteinExistence type="inferred from homology"/>
<organism evidence="9 10">
    <name type="scientific">Coccomyxa viridis</name>
    <dbReference type="NCBI Taxonomy" id="1274662"/>
    <lineage>
        <taxon>Eukaryota</taxon>
        <taxon>Viridiplantae</taxon>
        <taxon>Chlorophyta</taxon>
        <taxon>core chlorophytes</taxon>
        <taxon>Trebouxiophyceae</taxon>
        <taxon>Trebouxiophyceae incertae sedis</taxon>
        <taxon>Coccomyxaceae</taxon>
        <taxon>Coccomyxa</taxon>
    </lineage>
</organism>
<protein>
    <recommendedName>
        <fullName evidence="2 5">Acylphosphatase</fullName>
        <ecNumber evidence="2 5">3.6.1.7</ecNumber>
    </recommendedName>
</protein>
<dbReference type="Gene3D" id="3.30.70.100">
    <property type="match status" value="1"/>
</dbReference>
<evidence type="ECO:0000256" key="2">
    <source>
        <dbReference type="ARBA" id="ARBA00012150"/>
    </source>
</evidence>
<comment type="catalytic activity">
    <reaction evidence="4 5 6">
        <text>an acyl phosphate + H2O = a carboxylate + phosphate + H(+)</text>
        <dbReference type="Rhea" id="RHEA:14965"/>
        <dbReference type="ChEBI" id="CHEBI:15377"/>
        <dbReference type="ChEBI" id="CHEBI:15378"/>
        <dbReference type="ChEBI" id="CHEBI:29067"/>
        <dbReference type="ChEBI" id="CHEBI:43474"/>
        <dbReference type="ChEBI" id="CHEBI:59918"/>
        <dbReference type="EC" id="3.6.1.7"/>
    </reaction>
</comment>
<dbReference type="SUPFAM" id="SSF54975">
    <property type="entry name" value="Acylphosphatase/BLUF domain-like"/>
    <property type="match status" value="1"/>
</dbReference>
<comment type="similarity">
    <text evidence="1 7">Belongs to the acylphosphatase family.</text>
</comment>
<dbReference type="PROSITE" id="PS00150">
    <property type="entry name" value="ACYLPHOSPHATASE_1"/>
    <property type="match status" value="1"/>
</dbReference>
<evidence type="ECO:0000313" key="10">
    <source>
        <dbReference type="Proteomes" id="UP001497392"/>
    </source>
</evidence>
<evidence type="ECO:0000256" key="4">
    <source>
        <dbReference type="ARBA" id="ARBA00047645"/>
    </source>
</evidence>
<reference evidence="9 10" key="1">
    <citation type="submission" date="2024-06" db="EMBL/GenBank/DDBJ databases">
        <authorList>
            <person name="Kraege A."/>
            <person name="Thomma B."/>
        </authorList>
    </citation>
    <scope>NUCLEOTIDE SEQUENCE [LARGE SCALE GENOMIC DNA]</scope>
</reference>
<dbReference type="Pfam" id="PF00708">
    <property type="entry name" value="Acylphosphatase"/>
    <property type="match status" value="1"/>
</dbReference>
<dbReference type="EC" id="3.6.1.7" evidence="2 5"/>
<comment type="caution">
    <text evidence="9">The sequence shown here is derived from an EMBL/GenBank/DDBJ whole genome shotgun (WGS) entry which is preliminary data.</text>
</comment>
<evidence type="ECO:0000256" key="5">
    <source>
        <dbReference type="PROSITE-ProRule" id="PRU00520"/>
    </source>
</evidence>
<dbReference type="PANTHER" id="PTHR10029:SF3">
    <property type="entry name" value="ACYLPHOSPHATASE-RELATED"/>
    <property type="match status" value="1"/>
</dbReference>
<sequence length="95" mass="10750">MSFLAFQYEVFGKVQGVFFRAKTAEEAQKLGVVGWVMNTPKGSVKGEAQGAKIKMASFKDFLQYRGSPGSRIDKCDITDERELDKLTFDSFEVRR</sequence>
<gene>
    <name evidence="9" type="primary">g12988</name>
    <name evidence="9" type="ORF">VP750_LOCUS11530</name>
</gene>
<evidence type="ECO:0000259" key="8">
    <source>
        <dbReference type="PROSITE" id="PS51160"/>
    </source>
</evidence>
<feature type="active site" evidence="5">
    <location>
        <position position="20"/>
    </location>
</feature>
<dbReference type="InterPro" id="IPR020456">
    <property type="entry name" value="Acylphosphatase"/>
</dbReference>
<feature type="active site" evidence="5">
    <location>
        <position position="38"/>
    </location>
</feature>
<feature type="domain" description="Acylphosphatase-like" evidence="8">
    <location>
        <begin position="5"/>
        <end position="95"/>
    </location>
</feature>
<dbReference type="InterPro" id="IPR017968">
    <property type="entry name" value="Acylphosphatase_CS"/>
</dbReference>
<dbReference type="InterPro" id="IPR036046">
    <property type="entry name" value="Acylphosphatase-like_dom_sf"/>
</dbReference>
<evidence type="ECO:0000256" key="7">
    <source>
        <dbReference type="RuleBase" id="RU004168"/>
    </source>
</evidence>
<evidence type="ECO:0000256" key="3">
    <source>
        <dbReference type="ARBA" id="ARBA00022801"/>
    </source>
</evidence>
<name>A0ABP1GBN9_9CHLO</name>
<dbReference type="InterPro" id="IPR001792">
    <property type="entry name" value="Acylphosphatase-like_dom"/>
</dbReference>
<evidence type="ECO:0000256" key="1">
    <source>
        <dbReference type="ARBA" id="ARBA00005614"/>
    </source>
</evidence>
<keyword evidence="3 5" id="KW-0378">Hydrolase</keyword>
<dbReference type="PROSITE" id="PS00151">
    <property type="entry name" value="ACYLPHOSPHATASE_2"/>
    <property type="match status" value="1"/>
</dbReference>
<accession>A0ABP1GBN9</accession>
<dbReference type="PRINTS" id="PR00112">
    <property type="entry name" value="ACYLPHPHTASE"/>
</dbReference>
<evidence type="ECO:0000313" key="9">
    <source>
        <dbReference type="EMBL" id="CAL5229624.1"/>
    </source>
</evidence>
<dbReference type="EMBL" id="CAXHTA020000021">
    <property type="protein sequence ID" value="CAL5229624.1"/>
    <property type="molecule type" value="Genomic_DNA"/>
</dbReference>
<dbReference type="PANTHER" id="PTHR10029">
    <property type="entry name" value="ACYLPHOSPHATASE"/>
    <property type="match status" value="1"/>
</dbReference>
<keyword evidence="10" id="KW-1185">Reference proteome</keyword>
<dbReference type="PROSITE" id="PS51160">
    <property type="entry name" value="ACYLPHOSPHATASE_3"/>
    <property type="match status" value="1"/>
</dbReference>
<dbReference type="Proteomes" id="UP001497392">
    <property type="component" value="Unassembled WGS sequence"/>
</dbReference>